<accession>A0A6L2PYL5</accession>
<dbReference type="InterPro" id="IPR043157">
    <property type="entry name" value="Dynein_AAA1S"/>
</dbReference>
<proteinExistence type="inferred from homology"/>
<dbReference type="InterPro" id="IPR049400">
    <property type="entry name" value="DYNC2H1_AAA_dom"/>
</dbReference>
<evidence type="ECO:0000256" key="9">
    <source>
        <dbReference type="ARBA" id="ARBA00022794"/>
    </source>
</evidence>
<dbReference type="OrthoDB" id="447173at2759"/>
<evidence type="ECO:0000256" key="11">
    <source>
        <dbReference type="ARBA" id="ARBA00023017"/>
    </source>
</evidence>
<keyword evidence="16" id="KW-0206">Cytoskeleton</keyword>
<feature type="domain" description="AAA+ ATPase" evidence="21">
    <location>
        <begin position="1730"/>
        <end position="1876"/>
    </location>
</feature>
<dbReference type="Gene3D" id="1.20.58.1120">
    <property type="match status" value="1"/>
</dbReference>
<dbReference type="FunFam" id="1.10.8.710:FF:000006">
    <property type="entry name" value="cytoplasmic dynein 2 heavy chain 1"/>
    <property type="match status" value="1"/>
</dbReference>
<evidence type="ECO:0000256" key="3">
    <source>
        <dbReference type="ARBA" id="ARBA00008887"/>
    </source>
</evidence>
<dbReference type="InterPro" id="IPR042222">
    <property type="entry name" value="Dynein_2_N"/>
</dbReference>
<evidence type="ECO:0000259" key="21">
    <source>
        <dbReference type="SMART" id="SM00382"/>
    </source>
</evidence>
<dbReference type="Pfam" id="PF18199">
    <property type="entry name" value="Dynein_C"/>
    <property type="match status" value="1"/>
</dbReference>
<dbReference type="Gene3D" id="1.20.920.30">
    <property type="match status" value="1"/>
</dbReference>
<feature type="domain" description="AAA+ ATPase" evidence="21">
    <location>
        <begin position="2698"/>
        <end position="2864"/>
    </location>
</feature>
<keyword evidence="11" id="KW-0243">Dynein</keyword>
<dbReference type="Gene3D" id="1.10.8.710">
    <property type="match status" value="1"/>
</dbReference>
<comment type="caution">
    <text evidence="22">The sequence shown here is derived from an EMBL/GenBank/DDBJ whole genome shotgun (WGS) entry which is preliminary data.</text>
</comment>
<dbReference type="Pfam" id="PF12781">
    <property type="entry name" value="AAA_9"/>
    <property type="match status" value="1"/>
</dbReference>
<dbReference type="InterPro" id="IPR042219">
    <property type="entry name" value="AAA_lid_11_sf"/>
</dbReference>
<evidence type="ECO:0000256" key="2">
    <source>
        <dbReference type="ARBA" id="ARBA00004430"/>
    </source>
</evidence>
<dbReference type="Pfam" id="PF22597">
    <property type="entry name" value="DYN_lid"/>
    <property type="match status" value="1"/>
</dbReference>
<dbReference type="FunFam" id="1.20.920.20:FF:000002">
    <property type="entry name" value="Cytoplasmic dynein 1 heavy chain"/>
    <property type="match status" value="1"/>
</dbReference>
<dbReference type="Pfam" id="PF12777">
    <property type="entry name" value="MT"/>
    <property type="match status" value="1"/>
</dbReference>
<dbReference type="InterPro" id="IPR041658">
    <property type="entry name" value="AAA_lid_11"/>
</dbReference>
<evidence type="ECO:0000256" key="5">
    <source>
        <dbReference type="ARBA" id="ARBA00022475"/>
    </source>
</evidence>
<dbReference type="GO" id="GO:0045505">
    <property type="term" value="F:dynein intermediate chain binding"/>
    <property type="evidence" value="ECO:0007669"/>
    <property type="project" value="InterPro"/>
</dbReference>
<evidence type="ECO:0000256" key="13">
    <source>
        <dbReference type="ARBA" id="ARBA00023069"/>
    </source>
</evidence>
<dbReference type="InterPro" id="IPR024743">
    <property type="entry name" value="Dynein_HC_stalk"/>
</dbReference>
<dbReference type="GO" id="GO:0005930">
    <property type="term" value="C:axoneme"/>
    <property type="evidence" value="ECO:0007669"/>
    <property type="project" value="UniProtKB-SubCell"/>
</dbReference>
<dbReference type="Gene3D" id="3.40.50.300">
    <property type="entry name" value="P-loop containing nucleotide triphosphate hydrolases"/>
    <property type="match status" value="5"/>
</dbReference>
<keyword evidence="10" id="KW-0067">ATP-binding</keyword>
<dbReference type="FunFam" id="3.40.50.300:FF:000598">
    <property type="entry name" value="Dynein cytoplasmic 2 heavy chain 1"/>
    <property type="match status" value="1"/>
</dbReference>
<keyword evidence="9" id="KW-0970">Cilium biogenesis/degradation</keyword>
<dbReference type="Pfam" id="PF12780">
    <property type="entry name" value="AAA_8"/>
    <property type="match status" value="1"/>
</dbReference>
<dbReference type="InterPro" id="IPR041228">
    <property type="entry name" value="Dynein_C"/>
</dbReference>
<dbReference type="GO" id="GO:0030030">
    <property type="term" value="P:cell projection organization"/>
    <property type="evidence" value="ECO:0007669"/>
    <property type="project" value="UniProtKB-KW"/>
</dbReference>
<evidence type="ECO:0000256" key="8">
    <source>
        <dbReference type="ARBA" id="ARBA00022741"/>
    </source>
</evidence>
<evidence type="ECO:0000256" key="14">
    <source>
        <dbReference type="ARBA" id="ARBA00023136"/>
    </source>
</evidence>
<dbReference type="Pfam" id="PF18198">
    <property type="entry name" value="AAA_lid_11"/>
    <property type="match status" value="1"/>
</dbReference>
<dbReference type="Gene3D" id="1.20.1270.280">
    <property type="match status" value="1"/>
</dbReference>
<keyword evidence="8" id="KW-0547">Nucleotide-binding</keyword>
<keyword evidence="15" id="KW-0505">Motor protein</keyword>
<dbReference type="FunFam" id="3.40.50.300:FF:000706">
    <property type="entry name" value="Cytoplasmic dynein 2 heavy chain 1"/>
    <property type="match status" value="1"/>
</dbReference>
<evidence type="ECO:0000256" key="4">
    <source>
        <dbReference type="ARBA" id="ARBA00022473"/>
    </source>
</evidence>
<dbReference type="PANTHER" id="PTHR45703:SF22">
    <property type="entry name" value="DYNEIN CYTOPLASMIC 2 HEAVY CHAIN 1"/>
    <property type="match status" value="1"/>
</dbReference>
<keyword evidence="12 19" id="KW-0175">Coiled coil</keyword>
<dbReference type="Gene3D" id="1.20.140.100">
    <property type="entry name" value="Dynein heavy chain, N-terminal domain 2"/>
    <property type="match status" value="1"/>
</dbReference>
<evidence type="ECO:0000256" key="16">
    <source>
        <dbReference type="ARBA" id="ARBA00023212"/>
    </source>
</evidence>
<keyword evidence="5" id="KW-1003">Cell membrane</keyword>
<dbReference type="InterPro" id="IPR035699">
    <property type="entry name" value="AAA_6"/>
</dbReference>
<evidence type="ECO:0000256" key="12">
    <source>
        <dbReference type="ARBA" id="ARBA00023054"/>
    </source>
</evidence>
<dbReference type="InterPro" id="IPR043160">
    <property type="entry name" value="Dynein_C_barrel"/>
</dbReference>
<dbReference type="InterPro" id="IPR054354">
    <property type="entry name" value="DYNC2H1-like_lid"/>
</dbReference>
<comment type="subcellular location">
    <subcellularLocation>
        <location evidence="1">Cell membrane</location>
        <topology evidence="1">Peripheral membrane protein</topology>
    </subcellularLocation>
    <subcellularLocation>
        <location evidence="2">Cytoplasm</location>
        <location evidence="2">Cytoskeleton</location>
        <location evidence="2">Cilium axoneme</location>
    </subcellularLocation>
</comment>
<evidence type="ECO:0000256" key="1">
    <source>
        <dbReference type="ARBA" id="ARBA00004202"/>
    </source>
</evidence>
<evidence type="ECO:0000256" key="6">
    <source>
        <dbReference type="ARBA" id="ARBA00022490"/>
    </source>
</evidence>
<reference evidence="23" key="1">
    <citation type="submission" date="2020-01" db="EMBL/GenBank/DDBJ databases">
        <title>Draft genome sequence of the Termite Coptotermes fromosanus.</title>
        <authorList>
            <person name="Itakura S."/>
            <person name="Yosikawa Y."/>
            <person name="Umezawa K."/>
        </authorList>
    </citation>
    <scope>NUCLEOTIDE SEQUENCE [LARGE SCALE GENOMIC DNA]</scope>
</reference>
<comment type="similarity">
    <text evidence="3">Belongs to the dynein heavy chain family.</text>
</comment>
<dbReference type="Pfam" id="PF12775">
    <property type="entry name" value="AAA_7"/>
    <property type="match status" value="1"/>
</dbReference>
<dbReference type="InterPro" id="IPR042228">
    <property type="entry name" value="Dynein_linker_3"/>
</dbReference>
<dbReference type="EMBL" id="BLKM01000713">
    <property type="protein sequence ID" value="GFG37721.1"/>
    <property type="molecule type" value="Genomic_DNA"/>
</dbReference>
<dbReference type="InterPro" id="IPR024317">
    <property type="entry name" value="Dynein_heavy_chain_D4_dom"/>
</dbReference>
<gene>
    <name evidence="22" type="ORF">Cfor_06960</name>
</gene>
<dbReference type="FunFam" id="1.10.8.720:FF:000006">
    <property type="entry name" value="cytoplasmic dynein 2 heavy chain 1"/>
    <property type="match status" value="1"/>
</dbReference>
<evidence type="ECO:0000256" key="10">
    <source>
        <dbReference type="ARBA" id="ARBA00022840"/>
    </source>
</evidence>
<dbReference type="FunCoup" id="A0A6L2PYL5">
    <property type="interactions" value="104"/>
</dbReference>
<dbReference type="Pfam" id="PF21264">
    <property type="entry name" value="DYNC2H1_AAA_dom"/>
    <property type="match status" value="1"/>
</dbReference>
<keyword evidence="20" id="KW-1133">Transmembrane helix</keyword>
<keyword evidence="4" id="KW-0217">Developmental protein</keyword>
<dbReference type="InterPro" id="IPR003593">
    <property type="entry name" value="AAA+_ATPase"/>
</dbReference>
<keyword evidence="23" id="KW-1185">Reference proteome</keyword>
<evidence type="ECO:0000256" key="17">
    <source>
        <dbReference type="ARBA" id="ARBA00023273"/>
    </source>
</evidence>
<feature type="domain" description="AAA+ ATPase" evidence="21">
    <location>
        <begin position="2026"/>
        <end position="2181"/>
    </location>
</feature>
<feature type="coiled-coil region" evidence="19">
    <location>
        <begin position="2962"/>
        <end position="3028"/>
    </location>
</feature>
<evidence type="ECO:0000313" key="23">
    <source>
        <dbReference type="Proteomes" id="UP000502823"/>
    </source>
</evidence>
<dbReference type="Pfam" id="PF08385">
    <property type="entry name" value="DHC_N1"/>
    <property type="match status" value="1"/>
</dbReference>
<evidence type="ECO:0000256" key="18">
    <source>
        <dbReference type="ARBA" id="ARBA00023902"/>
    </source>
</evidence>
<dbReference type="InterPro" id="IPR004273">
    <property type="entry name" value="Dynein_heavy_D6_P-loop"/>
</dbReference>
<keyword evidence="7" id="KW-0493">Microtubule</keyword>
<dbReference type="SUPFAM" id="SSF52540">
    <property type="entry name" value="P-loop containing nucleoside triphosphate hydrolases"/>
    <property type="match status" value="4"/>
</dbReference>
<dbReference type="InParanoid" id="A0A6L2PYL5"/>
<dbReference type="InterPro" id="IPR026983">
    <property type="entry name" value="DHC"/>
</dbReference>
<dbReference type="FunFam" id="1.20.920.30:FF:000006">
    <property type="entry name" value="Cytoplasmic dynein 2 heavy chain 1"/>
    <property type="match status" value="1"/>
</dbReference>
<feature type="transmembrane region" description="Helical" evidence="20">
    <location>
        <begin position="12"/>
        <end position="38"/>
    </location>
</feature>
<dbReference type="InterPro" id="IPR035706">
    <property type="entry name" value="AAA_9"/>
</dbReference>
<dbReference type="FunFam" id="3.40.50.300:FF:001810">
    <property type="entry name" value="Cytoplasmic dynein 2 heavy chain 1"/>
    <property type="match status" value="1"/>
</dbReference>
<dbReference type="Gene3D" id="1.10.8.720">
    <property type="entry name" value="Region D6 of dynein motor"/>
    <property type="match status" value="1"/>
</dbReference>
<dbReference type="Pfam" id="PF03028">
    <property type="entry name" value="Dynein_heavy"/>
    <property type="match status" value="1"/>
</dbReference>
<evidence type="ECO:0000256" key="19">
    <source>
        <dbReference type="SAM" id="Coils"/>
    </source>
</evidence>
<organism evidence="22 23">
    <name type="scientific">Coptotermes formosanus</name>
    <name type="common">Formosan subterranean termite</name>
    <dbReference type="NCBI Taxonomy" id="36987"/>
    <lineage>
        <taxon>Eukaryota</taxon>
        <taxon>Metazoa</taxon>
        <taxon>Ecdysozoa</taxon>
        <taxon>Arthropoda</taxon>
        <taxon>Hexapoda</taxon>
        <taxon>Insecta</taxon>
        <taxon>Pterygota</taxon>
        <taxon>Neoptera</taxon>
        <taxon>Polyneoptera</taxon>
        <taxon>Dictyoptera</taxon>
        <taxon>Blattodea</taxon>
        <taxon>Blattoidea</taxon>
        <taxon>Termitoidae</taxon>
        <taxon>Rhinotermitidae</taxon>
        <taxon>Coptotermes</taxon>
    </lineage>
</organism>
<dbReference type="Proteomes" id="UP000502823">
    <property type="component" value="Unassembled WGS sequence"/>
</dbReference>
<dbReference type="GO" id="GO:0007018">
    <property type="term" value="P:microtubule-based movement"/>
    <property type="evidence" value="ECO:0007669"/>
    <property type="project" value="InterPro"/>
</dbReference>
<keyword evidence="13" id="KW-0969">Cilium</keyword>
<dbReference type="GO" id="GO:0051959">
    <property type="term" value="F:dynein light intermediate chain binding"/>
    <property type="evidence" value="ECO:0007669"/>
    <property type="project" value="InterPro"/>
</dbReference>
<dbReference type="Gene3D" id="3.10.490.20">
    <property type="match status" value="1"/>
</dbReference>
<keyword evidence="20" id="KW-0812">Transmembrane</keyword>
<keyword evidence="14 20" id="KW-0472">Membrane</keyword>
<sequence>MPSATGDVRKDFIVVTAGRIMVAVFMHVVTVVMAVGYLCSNSCHHTFLALHAANYFGLTLTEDTCVLLSNDVNLNNFLDDASCFTVSAVIHKSHSRMLLALDTKIVPTEGKDKLLVFFKIKPEVITSENLHENVFVSSMVDSPVSSLYHAIQKVFAPVLLNDDKWSYSFDPKLQELITQLASGLQSVLHKGDQSAYHNAEFSGNIVEIMSPEDEMQFWSNIANSAGTKDDKEKGTAFWYALEPLVKDFRHSVIYYYYRSLDSILLADVDEILETTHNTLDDLWKLDDFVYPQQRMEHLMDIIGNMLTRFIQNKLKLVNFWEEAYIQVEVQLNQAIRACQKWKGTCERLTSLYWPNYLSHPWKGKPFSPKYTQGFAARLQEILDLRTIHRQLTRLLTHKEQEELRTNDTFKPFLGLNPIQYNPYTDRLWRASVKQFEKSLVLTEERVAGKLQVQLRTVNANTLQLLHEFKRYQELLERPSVKNTLTAERENLLGLLREYIHSVSSNFGLGQNREYSKLLDMPEVISNIYWVRQLECKVRDVETTSSKLLNDLQGYTELQRAVGEVLRDLKEYHTDQFDNWTRDVGAAIHSKTLSLRTDEPVVQFYQDKLMHVNYDAHLVRLVREVRQLTVLGYKIPLKIQEAADLAKKFMRQAKALEQVANFHNTIGDRMIASQRPMMLEAARDLARLVQEQNGVTWSDTAAVDKYISRLQTAVERLSRENNKLASYHAQIRDKVIMLMNTDLLRHQQQWKEGLKDIRNIMNEVEGQNFSNMKSWRAHWDRQLYKALEHQYQVGLEALNEHLPEMKVELVYRQQKLQFRPPMEEIRMKYYGQLKRFLAIPNNFRGVSENSEGLMFPTIIDRQIRPWVSNFMFCVDNRNAHRYGHLFAKAEELFGRLNAVKDRWLQWVALGSVDLDHLADEHLHTSEDWDHNFRASKTWSQEIAKLPTTDEKIDCFSVSFLPVRAEIELHNRRYWDTVVSSLQSSIVRDVGIIEKFTTESTEILSRQPQTVDEIGEANAKHAEIMKTTPQMRLVFEEAEKKNKTLASWTKERVEQVSRMAAMWDNFQAVLDNHQYILSKQVEGIKSNLMTQIENFMNEVEKFQLRWEQLKPRETNLQDGGSEVLTKSLKILREKRQEWQLLLQTKQKLLQDCANFGIESPEFALVDEVETDLKKNENMWSLFDEFKTGIETISKEDWIVFRSKSYKFEEFLQQWQDRLKSGSETTSLTVRLLQEVEKYKVILPLLKYVRGEMFSEKHWLEMFGILGMASKSVELLTFADFLDVKERIAVNANALQDLNARASSEIVIRQALGELDIWEVEAKFVLTEHKDSQGQTVMLIKDFKDILNKVGDNQCLLQSIKSSPNYESFADRASIWEARLADLDEYLHNLNQIQRKWVYLEPIFGTGTLSQDQNRFRRVDQDFRYIMADVARDSKVVSLCRISSLQQILHTLLDQLSRCQKSLNDFLEEKRSVFPRFYFLGDDDLLEILGQSTKEQVIQAHLKKLFAGIHSVVFDDDGQNIMAMKSLEGEVVHLNKHVRVTQQVEEWLHNLATEMKETLKHLLLDCLSDIQKSNSGADPLKYPSQILCLAESITFTERCEKAIDSNNMENLLSSLKSQLEVYTKLELEWADGDADGDSLELELKLKALLLDAIHHMSVVEHLISVKVSSPQDWSWQRQLRFYIHKGGVAVARMVDAEFEYTYEYQGNAPKLVRTPLTDKCYLTLTQGMSMGLGGNPYGPAGTGKTESVKALGSLLGRQVLVFNCDEGIDVKSMARIFVGLVKCGAWGCFDEFNRLEEATLSAVSMQIQPIQTALKFGHGTVKLMDEEVPLDPHCGIFVTMNPAGKGYGGRQKLPDNLKQLFRPVVMSCPDNELIAEVILYCEGFKCAKSIGKKLVEVFDLSRKLLTKQQHYDWGLRALKTVLGGCGRMLKAARKNLLKEGKSLNSALEEGTEKELIVQALRLNTLSKLTFADCARFDSLVRDVFPGVHFTSSGYKELTAALKESFGDLGLLCNENQIRKCVEVYEQLQQRMGVVIVGPSGSGKSTLCRLLKHSLTKMGKSLKRHTINPKAMPRTQLLGQIDLDTRQWTDGVLTLSALQVYSEPPDVHSWIVCDGDVDPEWIESLNSVLDDNRLLTLPSGWRIQFGPNVNFVFETHDLSFASPATISRMGMIFLSDEDVNVKGLVSAWLKEQNESTVRFLGQLIDDYFYKGINWVVQQGDMVVGTSLVGVVQNGLSQLHGVTSRAHFTVALIRGLGGNLTFPSREAFAKQVVFEWLGEYVPDPTRLLYSYYNAQRDSLDMYTMDHDNTELNLGGVVNSSLPLIMTADVKRTMDVIGLWLHPDTVQPFLLVGPQGCGKSVLLNHCFGKLRAAEVATIHCNAQITPQHVLQKLSQVCMVISSNTGRVYRPKNSERLILYFKDLNLARPDKWGTSMLIAFLQQLITYSGFYDKNLEWVGLERVQIVGSMTGGNAMARHSLSPRFTSIMRIYSISYPERDELKSIYSICMSSILGLCLPKHEMWKSSTRVANLTGSMIKIYEEVKNTFSPVHQNHYLFTPRDLTRWCLGFLRYDLKEDEQSVNLVLEVFVYEAMRLFRDKLVSDEDRSQFDSIITRVLESEWSRDSILENLSGMYYVTVGADSVMATGAPLPPFGKPLGKMKAADWTTMVERGIVQFGREGQSLDLIVFREVLEIVAYVDRVLSAPHGSLLLAGRAGVGRKSAVRIVSALHGAKLVSFKMGKAYNLKNFKNDLKSVMQLAGVEGQQVYLLLEDHQIIDIAFLDMVNSLLSSGEVPGLYNTEELEPIISPLKDAAAQEGFLGSPASYFFKCVQQNLHVVLAMDFTNAQFTVTCESNPALYKECSVVWLPGWSRASMGTVPQLLLTRTVQDKEVVAGRERSGQRRSSVSDTLIEGFLKIHERVSDKLATPRRYVSFIHTYIHIYSKKKTDIQHKQRRLQAGVSKLTEARHVVDALKSQAAGQECRLAEKQAKANSALMMITETMRNANTHKVEMESLKEQTERENLQLMERKKAIDLELAEIEPLIQEASAAVGNIKSESLSEIRSLRAPPDIIRDILEGVLRLMGILDTSWNSMKTFLAKRGVKEEIRSFDAHRISPESRQAVEKLLVERKESFDSKNARRASVAAAPLASWVTANVKYSYVLEKIRPLEREQSKLYQNMKLAEQQIGKLSSGLTDVDKTVSELKNQLNTYTKEAAEIEIHLNKAQETISAAEGLVGKLNDEFERWKKQLAELSEDLKQLPVNSLLAAAFITYLSFAPEDIRQSLMAEWQDLFGMKNFSFTTFLGSEKDQLQWLSEGLPSDQLSIQNAVIILQVKFFITSLRPFLIDPASLASEWLKKHLQGYSVEVVSQHSERFMTTLELAIRFGKVLIIQEVDNIDPVLFPILQGDLINQGPRKVVQVGDKLIDYNDSFQLFLTTRNAEPDISPDVAATVTCVNFATTWAGLTGQLLACALRQERPELEQRRSELLRQEEELKLKLDQLQEILLQELANAQGDILQNKDLLASLNETKASSAAIFESLSESSRLQADLNKECAVYQPLAEFGSTLYFVILDLGKVNNMYQFSISAFMRLFQKALNGPQEEELGDMRRKGHQKRLQHIIYQYISRSLFKADRLTFALHLVNKMYSQQINEKEWEVFTGQAISDLKNDASKASDSLPNWIEEERAFDVFVLKNTLPELYSQLQLDDKGSWSGFTHSGECENNLPVQLARKLSPFQKVLVVQALRPDRLHSTLVHFALQTLGLQGLSPPALSLKQLLSETVATEPILLVISPGADPSEELRALALSTVGDKHYYEMAMGQGQVTVALDRLNAAARQGDWLCLKNLHLMTYWLPTLEKELKSLRPHENFRLWFTAEAHPKFSAILAQSCLKVTYESPQGVKRNLQRTYASWGPDFIGSNGQGKVRANALFALAWFHAVVQERRTFIPQGWAKFYEFSDADLRAGAEVLQHLFKKGSGNIKWEFVHGLYENAIYGGRVDNIYDTRVLTSYLREFFNTAVLVDGRKSLGPAINVPTVASYKAHMSAIQQLSDNDNPAYFGLPSNVDRSWQRITSHEVINQLKTLMRPVEGVSKFNREEWQIQLTPVLNLWKKLNQGSGLIQMKVPQVPEGSGERGRQTTLPVVLFVTLEYHDAVHLVQQVHKSLATLSKVIRGTVLPSSDIIHLADTIINQQTPDIWQKIWEGPGEPMLYLRSLMARAFAVQRWNQQVNQGSLLAEPIDLSELFHPDTFLSAFKQQTARDYGVALDELQLACSWSKSGLPGAHLPVTLTALQLEGATFDGLRLLPNGADSPSITLAPPCTIAWMPKVHEV</sequence>
<feature type="domain" description="AAA+ ATPase" evidence="21">
    <location>
        <begin position="2339"/>
        <end position="2487"/>
    </location>
</feature>
<dbReference type="SMART" id="SM00382">
    <property type="entry name" value="AAA"/>
    <property type="match status" value="4"/>
</dbReference>
<dbReference type="Gene3D" id="1.20.920.20">
    <property type="match status" value="1"/>
</dbReference>
<feature type="coiled-coil region" evidence="19">
    <location>
        <begin position="3468"/>
        <end position="3502"/>
    </location>
</feature>
<dbReference type="Gene3D" id="3.20.180.20">
    <property type="entry name" value="Dynein heavy chain, N-terminal domain 2"/>
    <property type="match status" value="1"/>
</dbReference>
<dbReference type="GO" id="GO:0005874">
    <property type="term" value="C:microtubule"/>
    <property type="evidence" value="ECO:0007669"/>
    <property type="project" value="UniProtKB-KW"/>
</dbReference>
<evidence type="ECO:0000256" key="20">
    <source>
        <dbReference type="SAM" id="Phobius"/>
    </source>
</evidence>
<dbReference type="Pfam" id="PF08393">
    <property type="entry name" value="DHC_N2"/>
    <property type="match status" value="1"/>
</dbReference>
<keyword evidence="6" id="KW-0963">Cytoplasm</keyword>
<evidence type="ECO:0000256" key="15">
    <source>
        <dbReference type="ARBA" id="ARBA00023175"/>
    </source>
</evidence>
<dbReference type="InterPro" id="IPR013594">
    <property type="entry name" value="Dynein_heavy_tail"/>
</dbReference>
<dbReference type="Gene3D" id="1.10.8.1220">
    <property type="match status" value="1"/>
</dbReference>
<dbReference type="GO" id="GO:0008569">
    <property type="term" value="F:minus-end-directed microtubule motor activity"/>
    <property type="evidence" value="ECO:0007669"/>
    <property type="project" value="InterPro"/>
</dbReference>
<dbReference type="FunFam" id="3.40.50.300:FF:000071">
    <property type="entry name" value="Cytoplasmic dynein heavy chain 1"/>
    <property type="match status" value="1"/>
</dbReference>
<name>A0A6L2PYL5_COPFO</name>
<evidence type="ECO:0000256" key="7">
    <source>
        <dbReference type="ARBA" id="ARBA00022701"/>
    </source>
</evidence>
<dbReference type="InterPro" id="IPR027417">
    <property type="entry name" value="P-loop_NTPase"/>
</dbReference>
<dbReference type="GO" id="GO:0005524">
    <property type="term" value="F:ATP binding"/>
    <property type="evidence" value="ECO:0007669"/>
    <property type="project" value="UniProtKB-KW"/>
</dbReference>
<evidence type="ECO:0000313" key="22">
    <source>
        <dbReference type="EMBL" id="GFG37721.1"/>
    </source>
</evidence>
<dbReference type="Pfam" id="PF12774">
    <property type="entry name" value="AAA_6"/>
    <property type="match status" value="1"/>
</dbReference>
<keyword evidence="17" id="KW-0966">Cell projection</keyword>
<protein>
    <recommendedName>
        <fullName evidence="18">Cytoplasmic dynein 2 heavy chain 1</fullName>
    </recommendedName>
</protein>
<dbReference type="InterPro" id="IPR013602">
    <property type="entry name" value="Dynein_heavy_linker"/>
</dbReference>
<dbReference type="GO" id="GO:0005886">
    <property type="term" value="C:plasma membrane"/>
    <property type="evidence" value="ECO:0007669"/>
    <property type="project" value="UniProtKB-SubCell"/>
</dbReference>
<dbReference type="GO" id="GO:0030286">
    <property type="term" value="C:dynein complex"/>
    <property type="evidence" value="ECO:0007669"/>
    <property type="project" value="UniProtKB-KW"/>
</dbReference>
<feature type="coiled-coil region" evidence="19">
    <location>
        <begin position="3185"/>
        <end position="3247"/>
    </location>
</feature>
<dbReference type="PANTHER" id="PTHR45703">
    <property type="entry name" value="DYNEIN HEAVY CHAIN"/>
    <property type="match status" value="1"/>
</dbReference>
<dbReference type="FunFam" id="3.20.180.20:FF:000002">
    <property type="entry name" value="Cytoplasmic dynein heavy chain 1"/>
    <property type="match status" value="1"/>
</dbReference>
<dbReference type="Gene3D" id="6.10.140.1060">
    <property type="match status" value="1"/>
</dbReference>